<dbReference type="Pfam" id="PF16486">
    <property type="entry name" value="ArgoN"/>
    <property type="match status" value="1"/>
</dbReference>
<evidence type="ECO:0000313" key="1">
    <source>
        <dbReference type="EMBL" id="CAB4044563.1"/>
    </source>
</evidence>
<comment type="caution">
    <text evidence="1">The sequence shown here is derived from an EMBL/GenBank/DDBJ whole genome shotgun (WGS) entry which is preliminary data.</text>
</comment>
<dbReference type="Proteomes" id="UP001152795">
    <property type="component" value="Unassembled WGS sequence"/>
</dbReference>
<dbReference type="AlphaFoldDB" id="A0A6S7LUR7"/>
<name>A0A6S7LUR7_PARCT</name>
<reference evidence="1" key="1">
    <citation type="submission" date="2020-04" db="EMBL/GenBank/DDBJ databases">
        <authorList>
            <person name="Alioto T."/>
            <person name="Alioto T."/>
            <person name="Gomez Garrido J."/>
        </authorList>
    </citation>
    <scope>NUCLEOTIDE SEQUENCE</scope>
    <source>
        <strain evidence="1">A484AB</strain>
    </source>
</reference>
<evidence type="ECO:0000313" key="2">
    <source>
        <dbReference type="Proteomes" id="UP001152795"/>
    </source>
</evidence>
<dbReference type="PANTHER" id="PTHR22891">
    <property type="entry name" value="EUKARYOTIC TRANSLATION INITIATION FACTOR 2C"/>
    <property type="match status" value="1"/>
</dbReference>
<accession>A0A6S7LUR7</accession>
<dbReference type="EMBL" id="CACRXK020035433">
    <property type="protein sequence ID" value="CAB4044563.1"/>
    <property type="molecule type" value="Genomic_DNA"/>
</dbReference>
<feature type="non-terminal residue" evidence="1">
    <location>
        <position position="103"/>
    </location>
</feature>
<dbReference type="OrthoDB" id="5975384at2759"/>
<gene>
    <name evidence="1" type="ORF">PACLA_8A077571</name>
</gene>
<proteinExistence type="predicted"/>
<dbReference type="InterPro" id="IPR032474">
    <property type="entry name" value="Argonaute_N"/>
</dbReference>
<protein>
    <submittedName>
        <fullName evidence="1">Argonaute-2-like isoform X2</fullName>
    </submittedName>
</protein>
<sequence length="103" mass="11540">MAAALPEQKLPIEAAVSPKRPGFGTKGRDIQLQANFFELKLPNGDIHHYDIAITPDKCPRAVNHAVVQTMVNQYHKMFGGQKPVYDGRKNLYSRSPLPIDKDK</sequence>
<keyword evidence="2" id="KW-1185">Reference proteome</keyword>
<organism evidence="1 2">
    <name type="scientific">Paramuricea clavata</name>
    <name type="common">Red gorgonian</name>
    <name type="synonym">Violescent sea-whip</name>
    <dbReference type="NCBI Taxonomy" id="317549"/>
    <lineage>
        <taxon>Eukaryota</taxon>
        <taxon>Metazoa</taxon>
        <taxon>Cnidaria</taxon>
        <taxon>Anthozoa</taxon>
        <taxon>Octocorallia</taxon>
        <taxon>Malacalcyonacea</taxon>
        <taxon>Plexauridae</taxon>
        <taxon>Paramuricea</taxon>
    </lineage>
</organism>